<protein>
    <recommendedName>
        <fullName evidence="4">Transporter</fullName>
    </recommendedName>
</protein>
<dbReference type="Proteomes" id="UP001519921">
    <property type="component" value="Unassembled WGS sequence"/>
</dbReference>
<sequence length="144" mass="16548">MEDKFNENLPEPELITKSRKILDIIQAVLIGFRVIMILFCVILSIMGEEDMRGNAIKLVIEIGVICVFLHIIKNGKKQIAILPLLGGIKSIVEVFSLSDSSIIVTFISYCLVFMVFFQISSMLYILYSKKIEFYCHYVLYNRNN</sequence>
<evidence type="ECO:0000313" key="3">
    <source>
        <dbReference type="Proteomes" id="UP001519921"/>
    </source>
</evidence>
<gene>
    <name evidence="2" type="ORF">KYD98_08660</name>
</gene>
<keyword evidence="1" id="KW-0472">Membrane</keyword>
<evidence type="ECO:0000256" key="1">
    <source>
        <dbReference type="SAM" id="Phobius"/>
    </source>
</evidence>
<feature type="transmembrane region" description="Helical" evidence="1">
    <location>
        <begin position="103"/>
        <end position="127"/>
    </location>
</feature>
<dbReference type="RefSeq" id="WP_219779255.1">
    <property type="nucleotide sequence ID" value="NZ_JAHXPT010000005.1"/>
</dbReference>
<organism evidence="2 3">
    <name type="scientific">Clostridium weizhouense</name>
    <dbReference type="NCBI Taxonomy" id="2859781"/>
    <lineage>
        <taxon>Bacteria</taxon>
        <taxon>Bacillati</taxon>
        <taxon>Bacillota</taxon>
        <taxon>Clostridia</taxon>
        <taxon>Eubacteriales</taxon>
        <taxon>Clostridiaceae</taxon>
        <taxon>Clostridium</taxon>
    </lineage>
</organism>
<name>A0ABS7AND4_9CLOT</name>
<keyword evidence="1" id="KW-1133">Transmembrane helix</keyword>
<feature type="transmembrane region" description="Helical" evidence="1">
    <location>
        <begin position="21"/>
        <end position="47"/>
    </location>
</feature>
<evidence type="ECO:0000313" key="2">
    <source>
        <dbReference type="EMBL" id="MBW6410163.1"/>
    </source>
</evidence>
<keyword evidence="3" id="KW-1185">Reference proteome</keyword>
<dbReference type="EMBL" id="JAHXPT010000005">
    <property type="protein sequence ID" value="MBW6410163.1"/>
    <property type="molecule type" value="Genomic_DNA"/>
</dbReference>
<comment type="caution">
    <text evidence="2">The sequence shown here is derived from an EMBL/GenBank/DDBJ whole genome shotgun (WGS) entry which is preliminary data.</text>
</comment>
<proteinExistence type="predicted"/>
<evidence type="ECO:0008006" key="4">
    <source>
        <dbReference type="Google" id="ProtNLM"/>
    </source>
</evidence>
<keyword evidence="1" id="KW-0812">Transmembrane</keyword>
<feature type="transmembrane region" description="Helical" evidence="1">
    <location>
        <begin position="53"/>
        <end position="72"/>
    </location>
</feature>
<accession>A0ABS7AND4</accession>
<reference evidence="2 3" key="1">
    <citation type="submission" date="2021-07" db="EMBL/GenBank/DDBJ databases">
        <title>Clostridium weizhouense sp. nov., an anaerobic bacterium isolated from activated sludge of Petroleum wastewater.</title>
        <authorList>
            <person name="Li Q."/>
        </authorList>
    </citation>
    <scope>NUCLEOTIDE SEQUENCE [LARGE SCALE GENOMIC DNA]</scope>
    <source>
        <strain evidence="2 3">YB-6</strain>
    </source>
</reference>